<accession>A0ABM8A7D6</accession>
<evidence type="ECO:0008006" key="4">
    <source>
        <dbReference type="Google" id="ProtNLM"/>
    </source>
</evidence>
<dbReference type="Proteomes" id="UP001059597">
    <property type="component" value="Plasmid SNP1"/>
</dbReference>
<keyword evidence="3" id="KW-1185">Reference proteome</keyword>
<evidence type="ECO:0000313" key="2">
    <source>
        <dbReference type="EMBL" id="BDM74559.1"/>
    </source>
</evidence>
<organism evidence="2 3">
    <name type="scientific">Streptomyces nigrescens</name>
    <dbReference type="NCBI Taxonomy" id="1920"/>
    <lineage>
        <taxon>Bacteria</taxon>
        <taxon>Bacillati</taxon>
        <taxon>Actinomycetota</taxon>
        <taxon>Actinomycetes</taxon>
        <taxon>Kitasatosporales</taxon>
        <taxon>Streptomycetaceae</taxon>
        <taxon>Streptomyces</taxon>
    </lineage>
</organism>
<geneLocation type="plasmid" evidence="2 3">
    <name>SNP1</name>
</geneLocation>
<reference evidence="2" key="1">
    <citation type="submission" date="2022-06" db="EMBL/GenBank/DDBJ databases">
        <title>Complete genome sequence of Streptomyces nigrescens HEK616.</title>
        <authorList>
            <person name="Asamizu S."/>
            <person name="Onaka H."/>
        </authorList>
    </citation>
    <scope>NUCLEOTIDE SEQUENCE</scope>
    <source>
        <strain evidence="2">HEK616</strain>
        <plasmid evidence="2">SNP1</plasmid>
    </source>
</reference>
<evidence type="ECO:0000256" key="1">
    <source>
        <dbReference type="SAM" id="MobiDB-lite"/>
    </source>
</evidence>
<dbReference type="RefSeq" id="WP_261958075.1">
    <property type="nucleotide sequence ID" value="NZ_AP026074.1"/>
</dbReference>
<keyword evidence="2" id="KW-0614">Plasmid</keyword>
<dbReference type="InterPro" id="IPR035069">
    <property type="entry name" value="TTHA1013/TTHA0281-like"/>
</dbReference>
<evidence type="ECO:0000313" key="3">
    <source>
        <dbReference type="Proteomes" id="UP001059597"/>
    </source>
</evidence>
<dbReference type="Gene3D" id="3.30.160.250">
    <property type="match status" value="1"/>
</dbReference>
<name>A0ABM8A7D6_STRNI</name>
<sequence>MSTHYETRLYRIGRWWAVDVPELALHTQCRTIDEAEDMARDAIGAALGIRPETVGLKLVVPEVAALLESVLAARRRRAVADAAEQKALADAARTLSDDLRVSPGDACRLLGVSQQEMSQLSQAARDSTDARPRLLGPPNNTGATRPRQPRPAPPPRPSWALADDTRAP</sequence>
<proteinExistence type="predicted"/>
<dbReference type="SUPFAM" id="SSF143100">
    <property type="entry name" value="TTHA1013/TTHA0281-like"/>
    <property type="match status" value="1"/>
</dbReference>
<feature type="region of interest" description="Disordered" evidence="1">
    <location>
        <begin position="117"/>
        <end position="168"/>
    </location>
</feature>
<dbReference type="EMBL" id="AP026074">
    <property type="protein sequence ID" value="BDM74559.1"/>
    <property type="molecule type" value="Genomic_DNA"/>
</dbReference>
<protein>
    <recommendedName>
        <fullName evidence="4">Transcriptional regulator</fullName>
    </recommendedName>
</protein>
<gene>
    <name evidence="2" type="ORF">HEK616_80460</name>
</gene>